<dbReference type="SUPFAM" id="SSF88723">
    <property type="entry name" value="PIN domain-like"/>
    <property type="match status" value="1"/>
</dbReference>
<comment type="similarity">
    <text evidence="4">In the N-terminal section; belongs to the PINc/VapC protein family.</text>
</comment>
<dbReference type="SMART" id="SM00670">
    <property type="entry name" value="PINc"/>
    <property type="match status" value="1"/>
</dbReference>
<gene>
    <name evidence="6" type="ORF">AMYX_20000</name>
</gene>
<proteinExistence type="inferred from homology"/>
<dbReference type="InterPro" id="IPR051451">
    <property type="entry name" value="PhoH2-like"/>
</dbReference>
<dbReference type="InterPro" id="IPR002716">
    <property type="entry name" value="PIN_dom"/>
</dbReference>
<accession>A0A7I9VMA5</accession>
<dbReference type="PANTHER" id="PTHR30473:SF2">
    <property type="entry name" value="PIN DOMAIN-CONTAINING PROTEIN"/>
    <property type="match status" value="1"/>
</dbReference>
<dbReference type="FunFam" id="3.40.50.300:FF:000013">
    <property type="entry name" value="PhoH family ATPase"/>
    <property type="match status" value="1"/>
</dbReference>
<dbReference type="Gene3D" id="3.40.50.1010">
    <property type="entry name" value="5'-nuclease"/>
    <property type="match status" value="1"/>
</dbReference>
<dbReference type="Pfam" id="PF13638">
    <property type="entry name" value="PIN_4"/>
    <property type="match status" value="1"/>
</dbReference>
<name>A0A7I9VMA5_9BACT</name>
<keyword evidence="3" id="KW-0067">ATP-binding</keyword>
<evidence type="ECO:0000256" key="4">
    <source>
        <dbReference type="ARBA" id="ARBA00046345"/>
    </source>
</evidence>
<dbReference type="Gene3D" id="3.40.50.300">
    <property type="entry name" value="P-loop containing nucleotide triphosphate hydrolases"/>
    <property type="match status" value="1"/>
</dbReference>
<comment type="similarity">
    <text evidence="1">Belongs to the PhoH family.</text>
</comment>
<comment type="caution">
    <text evidence="6">The sequence shown here is derived from an EMBL/GenBank/DDBJ whole genome shotgun (WGS) entry which is preliminary data.</text>
</comment>
<evidence type="ECO:0000313" key="7">
    <source>
        <dbReference type="Proteomes" id="UP000503640"/>
    </source>
</evidence>
<dbReference type="Pfam" id="PF02562">
    <property type="entry name" value="PhoH"/>
    <property type="match status" value="1"/>
</dbReference>
<dbReference type="InterPro" id="IPR027417">
    <property type="entry name" value="P-loop_NTPase"/>
</dbReference>
<dbReference type="EMBL" id="BJTG01000004">
    <property type="protein sequence ID" value="GEJ57259.1"/>
    <property type="molecule type" value="Genomic_DNA"/>
</dbReference>
<dbReference type="Proteomes" id="UP000503640">
    <property type="component" value="Unassembled WGS sequence"/>
</dbReference>
<evidence type="ECO:0000256" key="2">
    <source>
        <dbReference type="ARBA" id="ARBA00022741"/>
    </source>
</evidence>
<reference evidence="7" key="1">
    <citation type="journal article" date="2020" name="Appl. Environ. Microbiol.">
        <title>Diazotrophic Anaeromyxobacter Isolates from Soils.</title>
        <authorList>
            <person name="Masuda Y."/>
            <person name="Yamanaka H."/>
            <person name="Xu Z.X."/>
            <person name="Shiratori Y."/>
            <person name="Aono T."/>
            <person name="Amachi S."/>
            <person name="Senoo K."/>
            <person name="Itoh H."/>
        </authorList>
    </citation>
    <scope>NUCLEOTIDE SEQUENCE [LARGE SCALE GENOMIC DNA]</scope>
    <source>
        <strain evidence="7">R267</strain>
    </source>
</reference>
<evidence type="ECO:0000259" key="5">
    <source>
        <dbReference type="SMART" id="SM00670"/>
    </source>
</evidence>
<keyword evidence="2" id="KW-0547">Nucleotide-binding</keyword>
<feature type="domain" description="PIN" evidence="5">
    <location>
        <begin position="3"/>
        <end position="129"/>
    </location>
</feature>
<keyword evidence="7" id="KW-1185">Reference proteome</keyword>
<evidence type="ECO:0000256" key="3">
    <source>
        <dbReference type="ARBA" id="ARBA00022840"/>
    </source>
</evidence>
<dbReference type="AlphaFoldDB" id="A0A7I9VMA5"/>
<organism evidence="6 7">
    <name type="scientific">Anaeromyxobacter diazotrophicus</name>
    <dbReference type="NCBI Taxonomy" id="2590199"/>
    <lineage>
        <taxon>Bacteria</taxon>
        <taxon>Pseudomonadati</taxon>
        <taxon>Myxococcota</taxon>
        <taxon>Myxococcia</taxon>
        <taxon>Myxococcales</taxon>
        <taxon>Cystobacterineae</taxon>
        <taxon>Anaeromyxobacteraceae</taxon>
        <taxon>Anaeromyxobacter</taxon>
    </lineage>
</organism>
<dbReference type="InterPro" id="IPR003714">
    <property type="entry name" value="PhoH"/>
</dbReference>
<evidence type="ECO:0000256" key="1">
    <source>
        <dbReference type="ARBA" id="ARBA00010393"/>
    </source>
</evidence>
<dbReference type="GO" id="GO:0005829">
    <property type="term" value="C:cytosol"/>
    <property type="evidence" value="ECO:0007669"/>
    <property type="project" value="TreeGrafter"/>
</dbReference>
<protein>
    <recommendedName>
        <fullName evidence="5">PIN domain-containing protein</fullName>
    </recommendedName>
</protein>
<dbReference type="PANTHER" id="PTHR30473">
    <property type="entry name" value="PROTEIN PHOH"/>
    <property type="match status" value="1"/>
</dbReference>
<dbReference type="CDD" id="cd09883">
    <property type="entry name" value="PIN_VapC_PhoHL-ATPase"/>
    <property type="match status" value="1"/>
</dbReference>
<evidence type="ECO:0000313" key="6">
    <source>
        <dbReference type="EMBL" id="GEJ57259.1"/>
    </source>
</evidence>
<dbReference type="SUPFAM" id="SSF52540">
    <property type="entry name" value="P-loop containing nucleoside triphosphate hydrolases"/>
    <property type="match status" value="1"/>
</dbReference>
<dbReference type="InterPro" id="IPR029060">
    <property type="entry name" value="PIN-like_dom_sf"/>
</dbReference>
<dbReference type="RefSeq" id="WP_176064727.1">
    <property type="nucleotide sequence ID" value="NZ_BJTG01000004.1"/>
</dbReference>
<sequence length="439" mass="48513">MKKNFILDTNVLLHDPRSIFGFGDNNVVVPIHVIEEIDNFKRDLSSLGRNARQVSRYLDEFRVQGSLGDGVSLGPDKGTIRVLIGTHKLPPEIGEGHSVDNHILATALDVRDRETLPAVFVTKDTNLRIRADAVGLHAEDYDVEEVNLDTLWTGVAEVDVGPEAVNAFYTDGSVAVEPALDPPPPNEFVVLRDKSNPQHSAVGKYSAAKQAYVPLIKIPKEGVWGIRPRNKEQSFALDLLLNDEIRLVTIVGKAGTGKTLLAIAAGLQKAMEESVYGKLLVSRPIFPLGRDIGYLPGDVEEKLNPWMQPIFDNVEYLMNLSRSEKKQGRGYHELIDLGIMEIEPLTYIRGRSIPNQYIIVDEAQNLTPHEVKTIITRCGDGTKIVLTGDPYQIDNPYVDATNNGLIHVANRFKNERLAGHVTMSKGERSPLAELAANLL</sequence>
<dbReference type="GO" id="GO:0005524">
    <property type="term" value="F:ATP binding"/>
    <property type="evidence" value="ECO:0007669"/>
    <property type="project" value="UniProtKB-KW"/>
</dbReference>